<dbReference type="Proteomes" id="UP000219612">
    <property type="component" value="Unassembled WGS sequence"/>
</dbReference>
<feature type="compositionally biased region" description="Low complexity" evidence="1">
    <location>
        <begin position="974"/>
        <end position="1007"/>
    </location>
</feature>
<dbReference type="InterPro" id="IPR000595">
    <property type="entry name" value="cNMP-bd_dom"/>
</dbReference>
<protein>
    <submittedName>
        <fullName evidence="4">Putative peptide zinc metalloprotease protein</fullName>
    </submittedName>
</protein>
<feature type="compositionally biased region" description="Pro residues" evidence="1">
    <location>
        <begin position="1008"/>
        <end position="1039"/>
    </location>
</feature>
<feature type="transmembrane region" description="Helical" evidence="2">
    <location>
        <begin position="214"/>
        <end position="232"/>
    </location>
</feature>
<proteinExistence type="predicted"/>
<keyword evidence="2" id="KW-0472">Membrane</keyword>
<feature type="transmembrane region" description="Helical" evidence="2">
    <location>
        <begin position="177"/>
        <end position="202"/>
    </location>
</feature>
<feature type="region of interest" description="Disordered" evidence="1">
    <location>
        <begin position="918"/>
        <end position="1049"/>
    </location>
</feature>
<sequence length="1049" mass="108185">MTSYVESSANVWEAVAGRAPGESGDPGLWGAVVDRLNPSRARPVLRAGIEAVQLADARGGDYLLLRSPDDGTRAGYLRLTGEEWQLALLMDGENTVTRLVAEFARIAGRLAPDQVRRVVADLAAHRMLDELPMDAFRPLEEIGRRPLPSPAAAGPRLLTFDADGLFLTLYRAGGRFLFGRGAGIAVGALSVIGLALFAVTWARGSRSLFLAGDSYLLGAIVLLLLNLVVVGVRELGRALAVKATGREVPAAGLLVSYGIPSLFVETSDVWMAGRRARLLAAAAGPAGTLLLAGAAQLAGLAAPPLAGLTFKLAFLCYLSLFFQLSPLLRRDGQQLLTDWTEIPQLRDRALAWLGGRLRGRSPGWKALDREGRLIALYGYLAVAWIAFALVLAYRLWIDRVSGAATGLWHSGPLGALLLLLIMIGVAGPVVFLMAGKAARRLAASRLRRAENDREADSPRRLAALRASELGGLPEPALQGLAARARWVHPPKGRQVVLSGGSQQAVFVVVEGALEARSPGDPPGTIRHHVGPGAVVGLVNALTGRSTQLDWHTAGTTLLSVPTATVATVVGPLPGPPPQDRAEAEALFADTPALAGLAVDQRLALIASAHPVDLDPGAPVILPGPTHAVVVESGVIALPDGMELRRGTLVGPVGDGSPGMVAQSRTPVRLWVLPDASDLPPLVGATHRPGSEMPVVTVRGFLSSGARGAYPPLAVPPGPPEQEGDPAADQRFERGLRWATVLVLTGALFFAGLNFKAGPAWAEMPSDQLLLTVGAGGVTATFDGEEQALQAGASRHIDQGETVDVPAGSSADLIFPGGASARVCGGSKVGIGGLHVDGGRHRAPVAMLSLQSGRLLAGTGSTSGAFQPLALTVDRSEGRVTNSGAAWFAVEPATVTVSSGKVAVDGAAAAATGAQLACKDGAPVAPPEESAPAPSESEESTPADEPSTAPSTSASPSATVVTPSQTDDPVETTEPEAPAGPTETTTTATTRPATTAPPTTTSPTVRPTTPRPPTTPPTTPRTTPPTTPPTTPATTPPTTPDVPEATESSG</sequence>
<keyword evidence="4" id="KW-0378">Hydrolase</keyword>
<feature type="transmembrane region" description="Helical" evidence="2">
    <location>
        <begin position="374"/>
        <end position="396"/>
    </location>
</feature>
<dbReference type="PROSITE" id="PS50042">
    <property type="entry name" value="CNMP_BINDING_3"/>
    <property type="match status" value="1"/>
</dbReference>
<feature type="domain" description="Cyclic nucleotide-binding" evidence="3">
    <location>
        <begin position="468"/>
        <end position="544"/>
    </location>
</feature>
<feature type="transmembrane region" description="Helical" evidence="2">
    <location>
        <begin position="278"/>
        <end position="299"/>
    </location>
</feature>
<keyword evidence="4" id="KW-0645">Protease</keyword>
<accession>A0A285FA05</accession>
<reference evidence="4 5" key="1">
    <citation type="submission" date="2017-09" db="EMBL/GenBank/DDBJ databases">
        <authorList>
            <person name="Ehlers B."/>
            <person name="Leendertz F.H."/>
        </authorList>
    </citation>
    <scope>NUCLEOTIDE SEQUENCE [LARGE SCALE GENOMIC DNA]</scope>
    <source>
        <strain evidence="4 5">CGMCC 4.6857</strain>
    </source>
</reference>
<keyword evidence="5" id="KW-1185">Reference proteome</keyword>
<feature type="transmembrane region" description="Helical" evidence="2">
    <location>
        <begin position="305"/>
        <end position="324"/>
    </location>
</feature>
<evidence type="ECO:0000313" key="4">
    <source>
        <dbReference type="EMBL" id="SNY08112.1"/>
    </source>
</evidence>
<dbReference type="AlphaFoldDB" id="A0A285FA05"/>
<evidence type="ECO:0000259" key="3">
    <source>
        <dbReference type="PROSITE" id="PS50042"/>
    </source>
</evidence>
<keyword evidence="2" id="KW-0812">Transmembrane</keyword>
<feature type="transmembrane region" description="Helical" evidence="2">
    <location>
        <begin position="735"/>
        <end position="754"/>
    </location>
</feature>
<dbReference type="OrthoDB" id="9800627at2"/>
<organism evidence="4 5">
    <name type="scientific">Paractinoplanes atraurantiacus</name>
    <dbReference type="NCBI Taxonomy" id="1036182"/>
    <lineage>
        <taxon>Bacteria</taxon>
        <taxon>Bacillati</taxon>
        <taxon>Actinomycetota</taxon>
        <taxon>Actinomycetes</taxon>
        <taxon>Micromonosporales</taxon>
        <taxon>Micromonosporaceae</taxon>
        <taxon>Paractinoplanes</taxon>
    </lineage>
</organism>
<feature type="transmembrane region" description="Helical" evidence="2">
    <location>
        <begin position="416"/>
        <end position="438"/>
    </location>
</feature>
<dbReference type="InterPro" id="IPR018490">
    <property type="entry name" value="cNMP-bd_dom_sf"/>
</dbReference>
<gene>
    <name evidence="4" type="ORF">SAMN05421748_101830</name>
</gene>
<dbReference type="RefSeq" id="WP_097318069.1">
    <property type="nucleotide sequence ID" value="NZ_OBDY01000001.1"/>
</dbReference>
<dbReference type="GO" id="GO:0008237">
    <property type="term" value="F:metallopeptidase activity"/>
    <property type="evidence" value="ECO:0007669"/>
    <property type="project" value="UniProtKB-KW"/>
</dbReference>
<keyword evidence="2" id="KW-1133">Transmembrane helix</keyword>
<name>A0A285FA05_9ACTN</name>
<evidence type="ECO:0000256" key="1">
    <source>
        <dbReference type="SAM" id="MobiDB-lite"/>
    </source>
</evidence>
<evidence type="ECO:0000313" key="5">
    <source>
        <dbReference type="Proteomes" id="UP000219612"/>
    </source>
</evidence>
<evidence type="ECO:0000256" key="2">
    <source>
        <dbReference type="SAM" id="Phobius"/>
    </source>
</evidence>
<dbReference type="EMBL" id="OBDY01000001">
    <property type="protein sequence ID" value="SNY08112.1"/>
    <property type="molecule type" value="Genomic_DNA"/>
</dbReference>
<dbReference type="SUPFAM" id="SSF51206">
    <property type="entry name" value="cAMP-binding domain-like"/>
    <property type="match status" value="1"/>
</dbReference>
<dbReference type="GO" id="GO:0006508">
    <property type="term" value="P:proteolysis"/>
    <property type="evidence" value="ECO:0007669"/>
    <property type="project" value="UniProtKB-KW"/>
</dbReference>
<feature type="compositionally biased region" description="Low complexity" evidence="1">
    <location>
        <begin position="942"/>
        <end position="966"/>
    </location>
</feature>
<feature type="compositionally biased region" description="Low complexity" evidence="1">
    <location>
        <begin position="1040"/>
        <end position="1049"/>
    </location>
</feature>
<keyword evidence="4" id="KW-0482">Metalloprotease</keyword>